<accession>A0A271VR76</accession>
<name>A0A271VR76_VIBMT</name>
<gene>
    <name evidence="1" type="ORF">CGU03_11950</name>
</gene>
<organism evidence="1 2">
    <name type="scientific">Vibrio metoecus</name>
    <dbReference type="NCBI Taxonomy" id="1481663"/>
    <lineage>
        <taxon>Bacteria</taxon>
        <taxon>Pseudomonadati</taxon>
        <taxon>Pseudomonadota</taxon>
        <taxon>Gammaproteobacteria</taxon>
        <taxon>Vibrionales</taxon>
        <taxon>Vibrionaceae</taxon>
        <taxon>Vibrio</taxon>
    </lineage>
</organism>
<dbReference type="Proteomes" id="UP000216173">
    <property type="component" value="Unassembled WGS sequence"/>
</dbReference>
<sequence>MTLFANVKEEESFQEMFYGVVTCEVCKSETQNGTMSEDGFICRNCASPIDVLFKRVTVKSLIEKIK</sequence>
<dbReference type="EMBL" id="NMSH01000017">
    <property type="protein sequence ID" value="PAR20516.1"/>
    <property type="molecule type" value="Genomic_DNA"/>
</dbReference>
<evidence type="ECO:0000313" key="2">
    <source>
        <dbReference type="Proteomes" id="UP000216173"/>
    </source>
</evidence>
<evidence type="ECO:0000313" key="1">
    <source>
        <dbReference type="EMBL" id="PAR20516.1"/>
    </source>
</evidence>
<proteinExistence type="predicted"/>
<dbReference type="AlphaFoldDB" id="A0A271VR76"/>
<reference evidence="2" key="1">
    <citation type="submission" date="2017-07" db="EMBL/GenBank/DDBJ databases">
        <authorList>
            <person name="Boucher Y."/>
            <person name="Orata F.D."/>
        </authorList>
    </citation>
    <scope>NUCLEOTIDE SEQUENCE [LARGE SCALE GENOMIC DNA]</scope>
    <source>
        <strain evidence="2">OYP9E10</strain>
    </source>
</reference>
<protein>
    <submittedName>
        <fullName evidence="1">Uncharacterized protein</fullName>
    </submittedName>
</protein>
<comment type="caution">
    <text evidence="1">The sequence shown here is derived from an EMBL/GenBank/DDBJ whole genome shotgun (WGS) entry which is preliminary data.</text>
</comment>